<proteinExistence type="predicted"/>
<name>T0C506_ALIAG</name>
<organism evidence="1 2">
    <name type="scientific">Alicyclobacillus acidoterrestris (strain ATCC 49025 / DSM 3922 / CIP 106132 / NCIMB 13137 / GD3B)</name>
    <dbReference type="NCBI Taxonomy" id="1356854"/>
    <lineage>
        <taxon>Bacteria</taxon>
        <taxon>Bacillati</taxon>
        <taxon>Bacillota</taxon>
        <taxon>Bacilli</taxon>
        <taxon>Bacillales</taxon>
        <taxon>Alicyclobacillaceae</taxon>
        <taxon>Alicyclobacillus</taxon>
    </lineage>
</organism>
<accession>T0C506</accession>
<dbReference type="EMBL" id="CP080467">
    <property type="protein sequence ID" value="UNO48063.1"/>
    <property type="molecule type" value="Genomic_DNA"/>
</dbReference>
<dbReference type="AlphaFoldDB" id="T0C506"/>
<dbReference type="Proteomes" id="UP000829401">
    <property type="component" value="Chromosome"/>
</dbReference>
<keyword evidence="2" id="KW-1185">Reference proteome</keyword>
<evidence type="ECO:0000313" key="1">
    <source>
        <dbReference type="EMBL" id="UNO48063.1"/>
    </source>
</evidence>
<dbReference type="RefSeq" id="WP_021296049.1">
    <property type="nucleotide sequence ID" value="NZ_AURB01000124.1"/>
</dbReference>
<dbReference type="KEGG" id="aaco:K1I37_15425"/>
<reference evidence="2" key="1">
    <citation type="journal article" date="2022" name="G3 (Bethesda)">
        <title>Unveiling the complete genome sequence of Alicyclobacillus acidoterrestris DSM 3922T, a taint-producing strain.</title>
        <authorList>
            <person name="Leonardo I.C."/>
            <person name="Barreto Crespo M.T."/>
            <person name="Gaspar F.B."/>
        </authorList>
    </citation>
    <scope>NUCLEOTIDE SEQUENCE [LARGE SCALE GENOMIC DNA]</scope>
    <source>
        <strain evidence="2">DSM 3922</strain>
    </source>
</reference>
<dbReference type="STRING" id="1356854.N007_05020"/>
<gene>
    <name evidence="1" type="ORF">K1I37_15425</name>
</gene>
<evidence type="ECO:0000313" key="2">
    <source>
        <dbReference type="Proteomes" id="UP000829401"/>
    </source>
</evidence>
<sequence>MEYEGRVLTEDEIKELERFTAVMWARKHTNTDALDLLATVKERDKTIAELREKITQLEARL</sequence>
<accession>A0A9E6ZGF2</accession>
<protein>
    <submittedName>
        <fullName evidence="1">Uncharacterized protein</fullName>
    </submittedName>
</protein>